<dbReference type="AlphaFoldDB" id="A0A9W9C5E0"/>
<evidence type="ECO:0000313" key="2">
    <source>
        <dbReference type="EMBL" id="KAJ4346385.1"/>
    </source>
</evidence>
<dbReference type="Pfam" id="PF01814">
    <property type="entry name" value="Hemerythrin"/>
    <property type="match status" value="1"/>
</dbReference>
<comment type="caution">
    <text evidence="2">The sequence shown here is derived from an EMBL/GenBank/DDBJ whole genome shotgun (WGS) entry which is preliminary data.</text>
</comment>
<dbReference type="OrthoDB" id="58416at2759"/>
<dbReference type="Proteomes" id="UP001140513">
    <property type="component" value="Unassembled WGS sequence"/>
</dbReference>
<dbReference type="GeneID" id="80913844"/>
<dbReference type="InterPro" id="IPR012312">
    <property type="entry name" value="Hemerythrin-like"/>
</dbReference>
<evidence type="ECO:0000259" key="1">
    <source>
        <dbReference type="Pfam" id="PF01814"/>
    </source>
</evidence>
<dbReference type="RefSeq" id="XP_056066185.1">
    <property type="nucleotide sequence ID" value="XM_056219058.1"/>
</dbReference>
<proteinExistence type="predicted"/>
<dbReference type="PANTHER" id="PTHR38048:SF2">
    <property type="entry name" value="HEMERYTHRIN-LIKE DOMAIN-CONTAINING PROTEIN"/>
    <property type="match status" value="1"/>
</dbReference>
<name>A0A9W9C5E0_9PLEO</name>
<evidence type="ECO:0000313" key="3">
    <source>
        <dbReference type="Proteomes" id="UP001140513"/>
    </source>
</evidence>
<protein>
    <recommendedName>
        <fullName evidence="1">Hemerythrin-like domain-containing protein</fullName>
    </recommendedName>
</protein>
<sequence length="194" mass="22348">MSPQWADQPLSLIPTLPFSKDTSHAAYYVATQMALAHNGIIRGLNSIYLQAAQIPRTEARDFLTYCQCWYESMHHHHDSEEEMFFPDVESITHIQGLMEGNVEQHRAFTPGFEAFEAYTKSCLPEDYDGEKVRNLIDAFATPLHRHLVDEIDTLKALDRYDSEEIRGAYKRFEKSAMDTDKARSLLSLQQISHH</sequence>
<reference evidence="2" key="1">
    <citation type="submission" date="2022-10" db="EMBL/GenBank/DDBJ databases">
        <title>Tapping the CABI collections for fungal endophytes: first genome assemblies for Collariella, Neodidymelliopsis, Ascochyta clinopodiicola, Didymella pomorum, Didymosphaeria variabile, Neocosmospora piperis and Neocucurbitaria cava.</title>
        <authorList>
            <person name="Hill R."/>
        </authorList>
    </citation>
    <scope>NUCLEOTIDE SEQUENCE</scope>
    <source>
        <strain evidence="2">IMI 356815</strain>
    </source>
</reference>
<accession>A0A9W9C5E0</accession>
<dbReference type="EMBL" id="JAPEUX010000008">
    <property type="protein sequence ID" value="KAJ4346385.1"/>
    <property type="molecule type" value="Genomic_DNA"/>
</dbReference>
<dbReference type="PANTHER" id="PTHR38048">
    <property type="entry name" value="EXPRESSED PROTEIN"/>
    <property type="match status" value="1"/>
</dbReference>
<dbReference type="InterPro" id="IPR053206">
    <property type="entry name" value="Dimeric_xanthone_biosynth"/>
</dbReference>
<dbReference type="Gene3D" id="1.20.120.520">
    <property type="entry name" value="nmb1532 protein domain like"/>
    <property type="match status" value="1"/>
</dbReference>
<keyword evidence="3" id="KW-1185">Reference proteome</keyword>
<organism evidence="2 3">
    <name type="scientific">Didymosphaeria variabile</name>
    <dbReference type="NCBI Taxonomy" id="1932322"/>
    <lineage>
        <taxon>Eukaryota</taxon>
        <taxon>Fungi</taxon>
        <taxon>Dikarya</taxon>
        <taxon>Ascomycota</taxon>
        <taxon>Pezizomycotina</taxon>
        <taxon>Dothideomycetes</taxon>
        <taxon>Pleosporomycetidae</taxon>
        <taxon>Pleosporales</taxon>
        <taxon>Massarineae</taxon>
        <taxon>Didymosphaeriaceae</taxon>
        <taxon>Didymosphaeria</taxon>
    </lineage>
</organism>
<gene>
    <name evidence="2" type="ORF">N0V89_010314</name>
</gene>
<feature type="domain" description="Hemerythrin-like" evidence="1">
    <location>
        <begin position="33"/>
        <end position="155"/>
    </location>
</feature>